<comment type="caution">
    <text evidence="3">The sequence shown here is derived from an EMBL/GenBank/DDBJ whole genome shotgun (WGS) entry which is preliminary data.</text>
</comment>
<dbReference type="EMBL" id="AWUE01022531">
    <property type="protein sequence ID" value="OMO57492.1"/>
    <property type="molecule type" value="Genomic_DNA"/>
</dbReference>
<feature type="region of interest" description="Disordered" evidence="1">
    <location>
        <begin position="177"/>
        <end position="202"/>
    </location>
</feature>
<organism evidence="3 4">
    <name type="scientific">Corchorus olitorius</name>
    <dbReference type="NCBI Taxonomy" id="93759"/>
    <lineage>
        <taxon>Eukaryota</taxon>
        <taxon>Viridiplantae</taxon>
        <taxon>Streptophyta</taxon>
        <taxon>Embryophyta</taxon>
        <taxon>Tracheophyta</taxon>
        <taxon>Spermatophyta</taxon>
        <taxon>Magnoliopsida</taxon>
        <taxon>eudicotyledons</taxon>
        <taxon>Gunneridae</taxon>
        <taxon>Pentapetalae</taxon>
        <taxon>rosids</taxon>
        <taxon>malvids</taxon>
        <taxon>Malvales</taxon>
        <taxon>Malvaceae</taxon>
        <taxon>Grewioideae</taxon>
        <taxon>Apeibeae</taxon>
        <taxon>Corchorus</taxon>
    </lineage>
</organism>
<dbReference type="InterPro" id="IPR037197">
    <property type="entry name" value="WWE_dom_sf"/>
</dbReference>
<dbReference type="STRING" id="93759.A0A1R3GHD9"/>
<dbReference type="AlphaFoldDB" id="A0A1R3GHD9"/>
<protein>
    <recommendedName>
        <fullName evidence="2">RCD1 WWE domain-containing protein</fullName>
    </recommendedName>
</protein>
<feature type="domain" description="RCD1 WWE" evidence="2">
    <location>
        <begin position="62"/>
        <end position="141"/>
    </location>
</feature>
<evidence type="ECO:0000313" key="3">
    <source>
        <dbReference type="EMBL" id="OMO57492.1"/>
    </source>
</evidence>
<proteinExistence type="predicted"/>
<dbReference type="InterPro" id="IPR044964">
    <property type="entry name" value="RCD1/SRO1-5"/>
</dbReference>
<evidence type="ECO:0000313" key="4">
    <source>
        <dbReference type="Proteomes" id="UP000187203"/>
    </source>
</evidence>
<evidence type="ECO:0000259" key="2">
    <source>
        <dbReference type="Pfam" id="PF23467"/>
    </source>
</evidence>
<sequence length="338" mass="37610">MPQLRTKAAAAMPMTNNVVESIGISTPPSPPPPVLSSPEIPRNSSGVLVHTRVLSRRRDSIFDRSAAPKLIMCRENGSWVNFPADVVEKLRVGFLDRKPMVEVLIQGSKYIFHLNLMAQFEYSTGNFRPISWIDEKGMRFFPVSSRIKPAELGVNHDGDNVSSTDKRNEINRKPTIENVVNNNPSSLKKRELGDEPEVSSPNRALGANVVKRQRVEEKGVAVWPNTRLARANEGLYLIVEDHFYSGIRKVDAQAVITSIHQLEREGNSFKVRQEVFQKQVEIMKAARGTSNMVYAWYGASANTVRSVTAHGFAFPSQVPATDVYGTGMYLSPVGLPHL</sequence>
<dbReference type="PANTHER" id="PTHR32263">
    <property type="entry name" value="INACTIVE POLY [ADP-RIBOSE] POLYMERASE SRO4-RELATED"/>
    <property type="match status" value="1"/>
</dbReference>
<reference evidence="4" key="1">
    <citation type="submission" date="2013-09" db="EMBL/GenBank/DDBJ databases">
        <title>Corchorus olitorius genome sequencing.</title>
        <authorList>
            <person name="Alam M."/>
            <person name="Haque M.S."/>
            <person name="Islam M.S."/>
            <person name="Emdad E.M."/>
            <person name="Islam M.M."/>
            <person name="Ahmed B."/>
            <person name="Halim A."/>
            <person name="Hossen Q.M.M."/>
            <person name="Hossain M.Z."/>
            <person name="Ahmed R."/>
            <person name="Khan M.M."/>
            <person name="Islam R."/>
            <person name="Rashid M.M."/>
            <person name="Khan S.A."/>
            <person name="Rahman M.S."/>
            <person name="Alam M."/>
            <person name="Yahiya A.S."/>
            <person name="Khan M.S."/>
            <person name="Azam M.S."/>
            <person name="Haque T."/>
            <person name="Lashkar M.Z.H."/>
            <person name="Akhand A.I."/>
            <person name="Morshed G."/>
            <person name="Roy S."/>
            <person name="Uddin K.S."/>
            <person name="Rabeya T."/>
            <person name="Hossain A.S."/>
            <person name="Chowdhury A."/>
            <person name="Snigdha A.R."/>
            <person name="Mortoza M.S."/>
            <person name="Matin S.A."/>
            <person name="Hoque S.M.E."/>
            <person name="Islam M.K."/>
            <person name="Roy D.K."/>
            <person name="Haider R."/>
            <person name="Moosa M.M."/>
            <person name="Elias S.M."/>
            <person name="Hasan A.M."/>
            <person name="Jahan S."/>
            <person name="Shafiuddin M."/>
            <person name="Mahmood N."/>
            <person name="Shommy N.S."/>
        </authorList>
    </citation>
    <scope>NUCLEOTIDE SEQUENCE [LARGE SCALE GENOMIC DNA]</scope>
    <source>
        <strain evidence="4">cv. O-4</strain>
    </source>
</reference>
<dbReference type="InterPro" id="IPR057823">
    <property type="entry name" value="WWE_RCD1"/>
</dbReference>
<feature type="non-terminal residue" evidence="3">
    <location>
        <position position="338"/>
    </location>
</feature>
<accession>A0A1R3GHD9</accession>
<evidence type="ECO:0000256" key="1">
    <source>
        <dbReference type="SAM" id="MobiDB-lite"/>
    </source>
</evidence>
<dbReference type="OrthoDB" id="6133115at2759"/>
<name>A0A1R3GHD9_9ROSI</name>
<dbReference type="PANTHER" id="PTHR32263:SF19">
    <property type="entry name" value="OS03G0230300 PROTEIN"/>
    <property type="match status" value="1"/>
</dbReference>
<dbReference type="Pfam" id="PF23467">
    <property type="entry name" value="WWE_5"/>
    <property type="match status" value="1"/>
</dbReference>
<dbReference type="Gene3D" id="3.90.228.10">
    <property type="match status" value="1"/>
</dbReference>
<dbReference type="SUPFAM" id="SSF117839">
    <property type="entry name" value="WWE domain"/>
    <property type="match status" value="1"/>
</dbReference>
<gene>
    <name evidence="3" type="ORF">COLO4_35361</name>
</gene>
<dbReference type="SUPFAM" id="SSF56399">
    <property type="entry name" value="ADP-ribosylation"/>
    <property type="match status" value="1"/>
</dbReference>
<dbReference type="Proteomes" id="UP000187203">
    <property type="component" value="Unassembled WGS sequence"/>
</dbReference>
<keyword evidence="4" id="KW-1185">Reference proteome</keyword>